<keyword evidence="2" id="KW-0472">Membrane</keyword>
<feature type="transmembrane region" description="Helical" evidence="2">
    <location>
        <begin position="12"/>
        <end position="31"/>
    </location>
</feature>
<feature type="compositionally biased region" description="Basic residues" evidence="1">
    <location>
        <begin position="122"/>
        <end position="131"/>
    </location>
</feature>
<name>S6BK95_BABBO</name>
<organism evidence="3">
    <name type="scientific">Babesia bovis</name>
    <dbReference type="NCBI Taxonomy" id="5865"/>
    <lineage>
        <taxon>Eukaryota</taxon>
        <taxon>Sar</taxon>
        <taxon>Alveolata</taxon>
        <taxon>Apicomplexa</taxon>
        <taxon>Aconoidasida</taxon>
        <taxon>Piroplasmida</taxon>
        <taxon>Babesiidae</taxon>
        <taxon>Babesia</taxon>
    </lineage>
</organism>
<sequence length="155" mass="18090">MSPNRSRLNLALLGVGFLGVLATSYVAYYLYKRFRKRSFMRYLKRIYNNDHELYDNDDDESSDEDDFYVSDNNYNQAVEVVTPTSSSRRPPFRREIGRHGPRQFNNYDNNRSENNRNSGRGGRGRGGRYRNRGYFNSRSQRGCGQSNQQSANAEE</sequence>
<feature type="region of interest" description="Disordered" evidence="1">
    <location>
        <begin position="78"/>
        <end position="155"/>
    </location>
</feature>
<proteinExistence type="evidence at transcript level"/>
<evidence type="ECO:0000256" key="2">
    <source>
        <dbReference type="SAM" id="Phobius"/>
    </source>
</evidence>
<dbReference type="EMBL" id="AK440463">
    <property type="protein sequence ID" value="BAN64257.1"/>
    <property type="molecule type" value="mRNA"/>
</dbReference>
<evidence type="ECO:0000313" key="3">
    <source>
        <dbReference type="EMBL" id="BAN64257.1"/>
    </source>
</evidence>
<evidence type="ECO:0000256" key="1">
    <source>
        <dbReference type="SAM" id="MobiDB-lite"/>
    </source>
</evidence>
<keyword evidence="2" id="KW-1133">Transmembrane helix</keyword>
<reference evidence="3" key="1">
    <citation type="journal article" date="2014" name="BMC Genomics">
        <title>The Babesia bovis gene and promoter model: an update from full-length EST analysis.</title>
        <authorList>
            <person name="Yamagishi J."/>
            <person name="Wakaguri H."/>
            <person name="Yokoyama N."/>
            <person name="Yamashita R."/>
            <person name="Suzuki Y."/>
            <person name="Xuan X."/>
            <person name="Igarashi I."/>
        </authorList>
    </citation>
    <scope>NUCLEOTIDE SEQUENCE</scope>
    <source>
        <strain evidence="3">Texas</strain>
    </source>
</reference>
<dbReference type="VEuPathDB" id="PiroplasmaDB:BBOV_III006845"/>
<keyword evidence="2" id="KW-0812">Transmembrane</keyword>
<accession>S6BK95</accession>
<protein>
    <submittedName>
        <fullName evidence="3">Uncharacterized protein</fullName>
    </submittedName>
</protein>
<feature type="compositionally biased region" description="Polar residues" evidence="1">
    <location>
        <begin position="140"/>
        <end position="155"/>
    </location>
</feature>
<dbReference type="AlphaFoldDB" id="S6BK95"/>